<feature type="region of interest" description="Disordered" evidence="1">
    <location>
        <begin position="76"/>
        <end position="106"/>
    </location>
</feature>
<dbReference type="EMBL" id="BAAANY010000025">
    <property type="protein sequence ID" value="GAA1702591.1"/>
    <property type="molecule type" value="Genomic_DNA"/>
</dbReference>
<name>A0ABN2ID17_9ACTN</name>
<dbReference type="RefSeq" id="WP_344313638.1">
    <property type="nucleotide sequence ID" value="NZ_BAAANY010000025.1"/>
</dbReference>
<evidence type="ECO:0000313" key="2">
    <source>
        <dbReference type="EMBL" id="GAA1702591.1"/>
    </source>
</evidence>
<feature type="region of interest" description="Disordered" evidence="1">
    <location>
        <begin position="136"/>
        <end position="180"/>
    </location>
</feature>
<feature type="region of interest" description="Disordered" evidence="1">
    <location>
        <begin position="111"/>
        <end position="130"/>
    </location>
</feature>
<reference evidence="2 3" key="1">
    <citation type="journal article" date="2019" name="Int. J. Syst. Evol. Microbiol.">
        <title>The Global Catalogue of Microorganisms (GCM) 10K type strain sequencing project: providing services to taxonomists for standard genome sequencing and annotation.</title>
        <authorList>
            <consortium name="The Broad Institute Genomics Platform"/>
            <consortium name="The Broad Institute Genome Sequencing Center for Infectious Disease"/>
            <person name="Wu L."/>
            <person name="Ma J."/>
        </authorList>
    </citation>
    <scope>NUCLEOTIDE SEQUENCE [LARGE SCALE GENOMIC DNA]</scope>
    <source>
        <strain evidence="2 3">JCM 14718</strain>
    </source>
</reference>
<comment type="caution">
    <text evidence="2">The sequence shown here is derived from an EMBL/GenBank/DDBJ whole genome shotgun (WGS) entry which is preliminary data.</text>
</comment>
<proteinExistence type="predicted"/>
<organism evidence="2 3">
    <name type="scientific">Fodinicola feengrottensis</name>
    <dbReference type="NCBI Taxonomy" id="435914"/>
    <lineage>
        <taxon>Bacteria</taxon>
        <taxon>Bacillati</taxon>
        <taxon>Actinomycetota</taxon>
        <taxon>Actinomycetes</taxon>
        <taxon>Mycobacteriales</taxon>
        <taxon>Fodinicola</taxon>
    </lineage>
</organism>
<evidence type="ECO:0000256" key="1">
    <source>
        <dbReference type="SAM" id="MobiDB-lite"/>
    </source>
</evidence>
<gene>
    <name evidence="2" type="ORF">GCM10009765_60050</name>
</gene>
<accession>A0ABN2ID17</accession>
<sequence length="180" mass="19291">MAVNDFTEMTLLALGWMALVLAAVHEYTSHKAMMATFDVDVLFPALTLPPVPVADAAAQDQCHHIKTVEGAPVMARSAEAGTGQSPGAAQRESAAQDPVMPAPYRFPVDLGSRPANDEPPSAARPFVLRAVRPVRRNGGLDGLPELSGGKHRTPASQRTIPQRTRLDNREVDDSYTVPDS</sequence>
<keyword evidence="3" id="KW-1185">Reference proteome</keyword>
<dbReference type="Proteomes" id="UP001500618">
    <property type="component" value="Unassembled WGS sequence"/>
</dbReference>
<evidence type="ECO:0000313" key="3">
    <source>
        <dbReference type="Proteomes" id="UP001500618"/>
    </source>
</evidence>
<protein>
    <submittedName>
        <fullName evidence="2">Uncharacterized protein</fullName>
    </submittedName>
</protein>